<evidence type="ECO:0000256" key="16">
    <source>
        <dbReference type="PIRSR" id="PIRSR605478-3"/>
    </source>
</evidence>
<dbReference type="InterPro" id="IPR005474">
    <property type="entry name" value="Transketolase_N"/>
</dbReference>
<evidence type="ECO:0000256" key="17">
    <source>
        <dbReference type="PIRSR" id="PIRSR605478-4"/>
    </source>
</evidence>
<dbReference type="PANTHER" id="PTHR43522:SF2">
    <property type="entry name" value="TRANSKETOLASE 1-RELATED"/>
    <property type="match status" value="1"/>
</dbReference>
<evidence type="ECO:0000256" key="15">
    <source>
        <dbReference type="PIRSR" id="PIRSR605478-2"/>
    </source>
</evidence>
<comment type="catalytic activity">
    <reaction evidence="12">
        <text>D-sedoheptulose 7-phosphate + D-glyceraldehyde 3-phosphate = aldehydo-D-ribose 5-phosphate + D-xylulose 5-phosphate</text>
        <dbReference type="Rhea" id="RHEA:10508"/>
        <dbReference type="ChEBI" id="CHEBI:57483"/>
        <dbReference type="ChEBI" id="CHEBI:57737"/>
        <dbReference type="ChEBI" id="CHEBI:58273"/>
        <dbReference type="ChEBI" id="CHEBI:59776"/>
        <dbReference type="EC" id="2.2.1.1"/>
    </reaction>
</comment>
<feature type="binding site" evidence="15">
    <location>
        <position position="272"/>
    </location>
    <ligand>
        <name>substrate</name>
    </ligand>
</feature>
<dbReference type="AlphaFoldDB" id="A0A2P7SGW7"/>
<evidence type="ECO:0000256" key="2">
    <source>
        <dbReference type="ARBA" id="ARBA00001936"/>
    </source>
</evidence>
<keyword evidence="11 16" id="KW-0786">Thiamine pyrophosphate</keyword>
<evidence type="ECO:0000259" key="19">
    <source>
        <dbReference type="SMART" id="SM00861"/>
    </source>
</evidence>
<dbReference type="GO" id="GO:0004802">
    <property type="term" value="F:transketolase activity"/>
    <property type="evidence" value="ECO:0007669"/>
    <property type="project" value="UniProtKB-UniRule"/>
</dbReference>
<feature type="binding site" evidence="15">
    <location>
        <position position="394"/>
    </location>
    <ligand>
        <name>substrate</name>
    </ligand>
</feature>
<keyword evidence="7" id="KW-0808">Transferase</keyword>
<dbReference type="EC" id="2.2.1.1" evidence="6 13"/>
<dbReference type="SUPFAM" id="SSF52518">
    <property type="entry name" value="Thiamin diphosphate-binding fold (THDP-binding)"/>
    <property type="match status" value="2"/>
</dbReference>
<dbReference type="SMART" id="SM00861">
    <property type="entry name" value="Transket_pyr"/>
    <property type="match status" value="1"/>
</dbReference>
<comment type="similarity">
    <text evidence="4">Belongs to the transketolase family.</text>
</comment>
<evidence type="ECO:0000256" key="11">
    <source>
        <dbReference type="ARBA" id="ARBA00023052"/>
    </source>
</evidence>
<dbReference type="GO" id="GO:0005829">
    <property type="term" value="C:cytosol"/>
    <property type="evidence" value="ECO:0007669"/>
    <property type="project" value="TreeGrafter"/>
</dbReference>
<dbReference type="CDD" id="cd02012">
    <property type="entry name" value="TPP_TK"/>
    <property type="match status" value="1"/>
</dbReference>
<evidence type="ECO:0000256" key="10">
    <source>
        <dbReference type="ARBA" id="ARBA00022842"/>
    </source>
</evidence>
<dbReference type="SUPFAM" id="SSF52922">
    <property type="entry name" value="TK C-terminal domain-like"/>
    <property type="match status" value="1"/>
</dbReference>
<protein>
    <recommendedName>
        <fullName evidence="6 13">Transketolase</fullName>
        <ecNumber evidence="6 13">2.2.1.1</ecNumber>
    </recommendedName>
</protein>
<feature type="site" description="Important for catalytic activity" evidence="18">
    <location>
        <position position="272"/>
    </location>
</feature>
<evidence type="ECO:0000256" key="12">
    <source>
        <dbReference type="ARBA" id="ARBA00049473"/>
    </source>
</evidence>
<feature type="binding site" evidence="15">
    <location>
        <position position="479"/>
    </location>
    <ligand>
        <name>substrate</name>
    </ligand>
</feature>
<comment type="cofactor">
    <cofactor evidence="17">
        <name>Mg(2+)</name>
        <dbReference type="ChEBI" id="CHEBI:18420"/>
    </cofactor>
    <text evidence="17">Binds 1 Mg(2+) ion per subunit. Can also utilize other divalent metal cations, such as Ca(2+), Mn(2+) and Co(2+).</text>
</comment>
<keyword evidence="8 17" id="KW-0479">Metal-binding</keyword>
<dbReference type="InterPro" id="IPR055152">
    <property type="entry name" value="Transketolase-like_C_2"/>
</dbReference>
<accession>A0A2P7SGW7</accession>
<comment type="subunit">
    <text evidence="5">Homodimer.</text>
</comment>
<reference evidence="20 21" key="1">
    <citation type="submission" date="2018-03" db="EMBL/GenBank/DDBJ databases">
        <title>The draft genome of Mesorhizobium sp. 6GN-30.</title>
        <authorList>
            <person name="Liu L."/>
            <person name="Li L."/>
            <person name="Wang T."/>
            <person name="Zhang X."/>
            <person name="Liang L."/>
        </authorList>
    </citation>
    <scope>NUCLEOTIDE SEQUENCE [LARGE SCALE GENOMIC DNA]</scope>
    <source>
        <strain evidence="20 21">6GN30</strain>
    </source>
</reference>
<evidence type="ECO:0000256" key="9">
    <source>
        <dbReference type="ARBA" id="ARBA00022837"/>
    </source>
</evidence>
<dbReference type="InterPro" id="IPR005478">
    <property type="entry name" value="Transketolase_bac-like"/>
</dbReference>
<keyword evidence="9" id="KW-0106">Calcium</keyword>
<feature type="binding site" evidence="17">
    <location>
        <position position="168"/>
    </location>
    <ligand>
        <name>Mg(2+)</name>
        <dbReference type="ChEBI" id="CHEBI:18420"/>
    </ligand>
</feature>
<feature type="binding site" evidence="15">
    <location>
        <position position="471"/>
    </location>
    <ligand>
        <name>substrate</name>
    </ligand>
</feature>
<feature type="domain" description="Transketolase-like pyrimidine-binding" evidence="19">
    <location>
        <begin position="364"/>
        <end position="534"/>
    </location>
</feature>
<feature type="binding site" evidence="15">
    <location>
        <position position="41"/>
    </location>
    <ligand>
        <name>substrate</name>
    </ligand>
</feature>
<keyword evidence="21" id="KW-1185">Reference proteome</keyword>
<dbReference type="PANTHER" id="PTHR43522">
    <property type="entry name" value="TRANSKETOLASE"/>
    <property type="match status" value="1"/>
</dbReference>
<dbReference type="Gene3D" id="3.40.50.970">
    <property type="match status" value="2"/>
</dbReference>
<dbReference type="EMBL" id="PXYK01000007">
    <property type="protein sequence ID" value="PSJ61739.1"/>
    <property type="molecule type" value="Genomic_DNA"/>
</dbReference>
<dbReference type="GO" id="GO:0006098">
    <property type="term" value="P:pentose-phosphate shunt"/>
    <property type="evidence" value="ECO:0007669"/>
    <property type="project" value="TreeGrafter"/>
</dbReference>
<dbReference type="InterPro" id="IPR033247">
    <property type="entry name" value="Transketolase_fam"/>
</dbReference>
<dbReference type="InterPro" id="IPR005475">
    <property type="entry name" value="Transketolase-like_Pyr-bd"/>
</dbReference>
<gene>
    <name evidence="20" type="primary">tkt</name>
    <name evidence="20" type="ORF">C7I84_09040</name>
</gene>
<organism evidence="20 21">
    <name type="scientific">Kumtagia ephedrae</name>
    <dbReference type="NCBI Taxonomy" id="2116701"/>
    <lineage>
        <taxon>Bacteria</taxon>
        <taxon>Pseudomonadati</taxon>
        <taxon>Pseudomonadota</taxon>
        <taxon>Alphaproteobacteria</taxon>
        <taxon>Hyphomicrobiales</taxon>
        <taxon>Phyllobacteriaceae</taxon>
        <taxon>Kumtagia</taxon>
    </lineage>
</organism>
<dbReference type="Gene3D" id="3.40.50.920">
    <property type="match status" value="1"/>
</dbReference>
<comment type="cofactor">
    <cofactor evidence="2">
        <name>Mn(2+)</name>
        <dbReference type="ChEBI" id="CHEBI:29035"/>
    </cofactor>
</comment>
<comment type="cofactor">
    <cofactor evidence="16">
        <name>thiamine diphosphate</name>
        <dbReference type="ChEBI" id="CHEBI:58937"/>
    </cofactor>
    <text evidence="16">Binds 1 thiamine pyrophosphate per subunit. During the reaction, the substrate forms a covalent intermediate with the cofactor.</text>
</comment>
<feature type="site" description="Important for catalytic activity" evidence="18">
    <location>
        <position position="41"/>
    </location>
</feature>
<evidence type="ECO:0000256" key="4">
    <source>
        <dbReference type="ARBA" id="ARBA00007131"/>
    </source>
</evidence>
<evidence type="ECO:0000256" key="3">
    <source>
        <dbReference type="ARBA" id="ARBA00001941"/>
    </source>
</evidence>
<feature type="active site" description="Proton donor" evidence="14">
    <location>
        <position position="421"/>
    </location>
</feature>
<dbReference type="NCBIfam" id="TIGR00232">
    <property type="entry name" value="tktlase_bact"/>
    <property type="match status" value="1"/>
</dbReference>
<dbReference type="FunFam" id="3.40.50.970:FF:000004">
    <property type="entry name" value="Transketolase"/>
    <property type="match status" value="1"/>
</dbReference>
<evidence type="ECO:0000256" key="5">
    <source>
        <dbReference type="ARBA" id="ARBA00011738"/>
    </source>
</evidence>
<dbReference type="CDD" id="cd07033">
    <property type="entry name" value="TPP_PYR_DXS_TK_like"/>
    <property type="match status" value="1"/>
</dbReference>
<dbReference type="GO" id="GO:0046872">
    <property type="term" value="F:metal ion binding"/>
    <property type="evidence" value="ECO:0007669"/>
    <property type="project" value="UniProtKB-KW"/>
</dbReference>
<feature type="binding site" evidence="15">
    <location>
        <position position="483"/>
    </location>
    <ligand>
        <name>substrate</name>
    </ligand>
</feature>
<evidence type="ECO:0000256" key="14">
    <source>
        <dbReference type="PIRSR" id="PIRSR605478-1"/>
    </source>
</evidence>
<feature type="binding site" evidence="16">
    <location>
        <begin position="130"/>
        <end position="132"/>
    </location>
    <ligand>
        <name>thiamine diphosphate</name>
        <dbReference type="ChEBI" id="CHEBI:58937"/>
    </ligand>
</feature>
<dbReference type="Pfam" id="PF02779">
    <property type="entry name" value="Transket_pyr"/>
    <property type="match status" value="1"/>
</dbReference>
<evidence type="ECO:0000256" key="7">
    <source>
        <dbReference type="ARBA" id="ARBA00022679"/>
    </source>
</evidence>
<name>A0A2P7SGW7_9HYPH</name>
<dbReference type="OrthoDB" id="8732661at2"/>
<feature type="binding site" evidence="16">
    <location>
        <position position="447"/>
    </location>
    <ligand>
        <name>thiamine diphosphate</name>
        <dbReference type="ChEBI" id="CHEBI:58937"/>
    </ligand>
</feature>
<evidence type="ECO:0000313" key="21">
    <source>
        <dbReference type="Proteomes" id="UP000241229"/>
    </source>
</evidence>
<dbReference type="Pfam" id="PF00456">
    <property type="entry name" value="Transketolase_N"/>
    <property type="match status" value="1"/>
</dbReference>
<evidence type="ECO:0000256" key="8">
    <source>
        <dbReference type="ARBA" id="ARBA00022723"/>
    </source>
</evidence>
<evidence type="ECO:0000256" key="1">
    <source>
        <dbReference type="ARBA" id="ARBA00001913"/>
    </source>
</evidence>
<feature type="binding site" evidence="17">
    <location>
        <position position="198"/>
    </location>
    <ligand>
        <name>Mg(2+)</name>
        <dbReference type="ChEBI" id="CHEBI:18420"/>
    </ligand>
</feature>
<dbReference type="Proteomes" id="UP000241229">
    <property type="component" value="Unassembled WGS sequence"/>
</dbReference>
<dbReference type="FunFam" id="3.40.50.970:FF:000045">
    <property type="entry name" value="Transketolase"/>
    <property type="match status" value="1"/>
</dbReference>
<keyword evidence="10 17" id="KW-0460">Magnesium</keyword>
<feature type="binding site" evidence="16">
    <location>
        <position position="81"/>
    </location>
    <ligand>
        <name>thiamine diphosphate</name>
        <dbReference type="ChEBI" id="CHEBI:58937"/>
    </ligand>
</feature>
<feature type="binding site" evidence="15">
    <location>
        <position position="367"/>
    </location>
    <ligand>
        <name>substrate</name>
    </ligand>
</feature>
<comment type="cofactor">
    <cofactor evidence="1">
        <name>Ca(2+)</name>
        <dbReference type="ChEBI" id="CHEBI:29108"/>
    </cofactor>
</comment>
<proteinExistence type="inferred from homology"/>
<comment type="caution">
    <text evidence="20">The sequence shown here is derived from an EMBL/GenBank/DDBJ whole genome shotgun (WGS) entry which is preliminary data.</text>
</comment>
<sequence length="677" mass="71611">MVGAGAHRVNDTHIPLDEIAPLATALRFLAADAVERAGTGHPGMPLGMADLATVLFTRHLKFDASEPKWPDRDRFVLSNGHGSMLLYGLLHLTGYADVPLEELRNFRKAGALAAGHPEYGHFAGIETTTGPLGQGVATAVGMALAERMLAAEFCADLVDHRTWVFCGDGCLMEGVSQEAISLAGHLGLSKLTLVFDDNSTTIDGPTSVSTSDDQRKRFEASGWATIGVDGHDAEAIDRAFTYARASDRPTLIAARTRIGFGAPTKQGLSAAHGSPLGAGEVEAMRKALNWHHSPFEIPEAIAVAWKAAGRRGGVERAAWQRRLEATEPARRAAFSRRIEGRLDAAVEPAVQAAIAAQVAKPAAVPVRQGSQLATGVLASVMPELVGGSADLTSSVLSRPDGMPPLTPGDLAGRHISFGVREHGMAAALNGIALHGGFVPYAGTYLTFSDYARPAIRLAALMGIRTIFLMSHDSIGVGEDGPTHQPIEHLASLRAIPGLKVYRPADSVEALECWYDAVAGQGPSVMVVARQKVPQVRLSLAEGMPARRGAYLLAGGAERDLTLLASGSEVSLALETRELLAKHGLDAAVVSMPCWEVFARQDSAYQAAVLGDAPRFAIEAASPFGWERYTGRSDHIFGISTFGFSAPGSVVYGHFGLTPSAISEQILRLTSTKLKKAV</sequence>
<feature type="binding site" evidence="15">
    <location>
        <position position="529"/>
    </location>
    <ligand>
        <name>substrate</name>
    </ligand>
</feature>
<dbReference type="PROSITE" id="PS00802">
    <property type="entry name" value="TRANSKETOLASE_2"/>
    <property type="match status" value="1"/>
</dbReference>
<feature type="binding site" evidence="16">
    <location>
        <position position="198"/>
    </location>
    <ligand>
        <name>thiamine diphosphate</name>
        <dbReference type="ChEBI" id="CHEBI:58937"/>
    </ligand>
</feature>
<feature type="binding site" evidence="16">
    <location>
        <position position="169"/>
    </location>
    <ligand>
        <name>thiamine diphosphate</name>
        <dbReference type="ChEBI" id="CHEBI:58937"/>
    </ligand>
</feature>
<evidence type="ECO:0000256" key="13">
    <source>
        <dbReference type="NCBIfam" id="TIGR00232"/>
    </source>
</evidence>
<evidence type="ECO:0000313" key="20">
    <source>
        <dbReference type="EMBL" id="PSJ61739.1"/>
    </source>
</evidence>
<dbReference type="InterPro" id="IPR029061">
    <property type="entry name" value="THDP-binding"/>
</dbReference>
<feature type="binding site" evidence="16">
    <location>
        <position position="272"/>
    </location>
    <ligand>
        <name>thiamine diphosphate</name>
        <dbReference type="ChEBI" id="CHEBI:58937"/>
    </ligand>
</feature>
<dbReference type="Pfam" id="PF22613">
    <property type="entry name" value="Transketolase_C_1"/>
    <property type="match status" value="1"/>
</dbReference>
<evidence type="ECO:0000256" key="18">
    <source>
        <dbReference type="PIRSR" id="PIRSR605478-5"/>
    </source>
</evidence>
<dbReference type="InterPro" id="IPR020826">
    <property type="entry name" value="Transketolase_BS"/>
</dbReference>
<dbReference type="InterPro" id="IPR009014">
    <property type="entry name" value="Transketo_C/PFOR_II"/>
</dbReference>
<evidence type="ECO:0000256" key="6">
    <source>
        <dbReference type="ARBA" id="ARBA00013152"/>
    </source>
</evidence>
<comment type="cofactor">
    <cofactor evidence="3">
        <name>Co(2+)</name>
        <dbReference type="ChEBI" id="CHEBI:48828"/>
    </cofactor>
</comment>